<evidence type="ECO:0000256" key="3">
    <source>
        <dbReference type="ARBA" id="ARBA00022670"/>
    </source>
</evidence>
<feature type="transmembrane region" description="Helical" evidence="8">
    <location>
        <begin position="304"/>
        <end position="326"/>
    </location>
</feature>
<sequence length="519" mass="59074">MKRGGPGGLRAPFFIPGGRTAGLVFLAGLILWAYFPLLSRFFKVWRLGDNSYCYLVPLIFAYLCWEKRSEFRFREMGFHPLGLPALIFSFLLAYAGLFSAVDFLLYLGFWAAILSLALLLYGKRVRALRFPFLILLFMAPLPPFVRRILTFKLQLLTSRLSALLLNAVGLGVLREGNLLHVGGACLQIAEACSGLRYFMPLILIALLVSYYGLRSLWARLIMVLLVAPVAVLSNALRVFLTGVLVARGHSGVLEEPYHSLLGWLVFVLSLGLFLLSLMILRFLENRLSPSAEASSSPREDRVSADGASLWPAVIFGALLLAGGWGFRMVPELSARLTPRPLLYFPLEIGGWHGEPRRLSPRVLKSLWADDYFYGIYRRKDFPGTIFLLIPYYSYQTTWHTIHTPQSCLLGGGWDIVRTGIWELDVSGKRAIQVKYLWLRKGGQRLLATYFFMERGRVLVNPWKHKFYLLRDAVLRRRTDGALVRVEMFCPPGLNRREAERALREFLRALWPHLRRFIPG</sequence>
<dbReference type="GO" id="GO:0006508">
    <property type="term" value="P:proteolysis"/>
    <property type="evidence" value="ECO:0007669"/>
    <property type="project" value="UniProtKB-KW"/>
</dbReference>
<feature type="transmembrane region" description="Helical" evidence="8">
    <location>
        <begin position="47"/>
        <end position="65"/>
    </location>
</feature>
<evidence type="ECO:0000256" key="1">
    <source>
        <dbReference type="ARBA" id="ARBA00004651"/>
    </source>
</evidence>
<proteinExistence type="predicted"/>
<keyword evidence="3" id="KW-0645">Protease</keyword>
<feature type="transmembrane region" description="Helical" evidence="8">
    <location>
        <begin position="103"/>
        <end position="121"/>
    </location>
</feature>
<feature type="transmembrane region" description="Helical" evidence="8">
    <location>
        <begin position="77"/>
        <end position="97"/>
    </location>
</feature>
<feature type="transmembrane region" description="Helical" evidence="8">
    <location>
        <begin position="12"/>
        <end position="35"/>
    </location>
</feature>
<evidence type="ECO:0000313" key="10">
    <source>
        <dbReference type="EMBL" id="HFC97262.1"/>
    </source>
</evidence>
<dbReference type="Proteomes" id="UP000886043">
    <property type="component" value="Unassembled WGS sequence"/>
</dbReference>
<dbReference type="InterPro" id="IPR019127">
    <property type="entry name" value="Exosortase"/>
</dbReference>
<dbReference type="NCBIfam" id="TIGR04178">
    <property type="entry name" value="exo_archaeo"/>
    <property type="match status" value="1"/>
</dbReference>
<keyword evidence="5" id="KW-0378">Hydrolase</keyword>
<dbReference type="NCBIfam" id="TIGR02602">
    <property type="entry name" value="8TM_EpsH"/>
    <property type="match status" value="1"/>
</dbReference>
<organism evidence="10">
    <name type="scientific">Thermosulfurimonas dismutans</name>
    <dbReference type="NCBI Taxonomy" id="999894"/>
    <lineage>
        <taxon>Bacteria</taxon>
        <taxon>Pseudomonadati</taxon>
        <taxon>Thermodesulfobacteriota</taxon>
        <taxon>Thermodesulfobacteria</taxon>
        <taxon>Thermodesulfobacteriales</taxon>
        <taxon>Thermodesulfobacteriaceae</taxon>
        <taxon>Thermosulfurimonas</taxon>
    </lineage>
</organism>
<dbReference type="AlphaFoldDB" id="A0A7C3GS41"/>
<accession>A0A7C3GS41</accession>
<name>A0A7C3GS41_9BACT</name>
<evidence type="ECO:0000256" key="5">
    <source>
        <dbReference type="ARBA" id="ARBA00022801"/>
    </source>
</evidence>
<dbReference type="InterPro" id="IPR026392">
    <property type="entry name" value="Exo/Archaeosortase_dom"/>
</dbReference>
<evidence type="ECO:0000256" key="4">
    <source>
        <dbReference type="ARBA" id="ARBA00022692"/>
    </source>
</evidence>
<keyword evidence="6 8" id="KW-1133">Transmembrane helix</keyword>
<feature type="domain" description="Methanolan biosynthesis EpsI" evidence="9">
    <location>
        <begin position="313"/>
        <end position="516"/>
    </location>
</feature>
<evidence type="ECO:0000256" key="8">
    <source>
        <dbReference type="SAM" id="Phobius"/>
    </source>
</evidence>
<dbReference type="EMBL" id="DRMH01000020">
    <property type="protein sequence ID" value="HFC97262.1"/>
    <property type="molecule type" value="Genomic_DNA"/>
</dbReference>
<dbReference type="GO" id="GO:0008233">
    <property type="term" value="F:peptidase activity"/>
    <property type="evidence" value="ECO:0007669"/>
    <property type="project" value="UniProtKB-KW"/>
</dbReference>
<dbReference type="NCBIfam" id="TIGR02914">
    <property type="entry name" value="EpsI_fam"/>
    <property type="match status" value="1"/>
</dbReference>
<dbReference type="Pfam" id="PF09721">
    <property type="entry name" value="Exosortase_EpsH"/>
    <property type="match status" value="1"/>
</dbReference>
<comment type="subcellular location">
    <subcellularLocation>
        <location evidence="1">Cell membrane</location>
        <topology evidence="1">Multi-pass membrane protein</topology>
    </subcellularLocation>
</comment>
<gene>
    <name evidence="10" type="primary">epsI</name>
    <name evidence="10" type="ORF">ENJ40_02225</name>
</gene>
<keyword evidence="2" id="KW-1003">Cell membrane</keyword>
<keyword evidence="7 8" id="KW-0472">Membrane</keyword>
<evidence type="ECO:0000256" key="2">
    <source>
        <dbReference type="ARBA" id="ARBA00022475"/>
    </source>
</evidence>
<dbReference type="GO" id="GO:0005886">
    <property type="term" value="C:plasma membrane"/>
    <property type="evidence" value="ECO:0007669"/>
    <property type="project" value="UniProtKB-SubCell"/>
</dbReference>
<keyword evidence="4 8" id="KW-0812">Transmembrane</keyword>
<reference evidence="10" key="1">
    <citation type="journal article" date="2020" name="mSystems">
        <title>Genome- and Community-Level Interaction Insights into Carbon Utilization and Element Cycling Functions of Hydrothermarchaeota in Hydrothermal Sediment.</title>
        <authorList>
            <person name="Zhou Z."/>
            <person name="Liu Y."/>
            <person name="Xu W."/>
            <person name="Pan J."/>
            <person name="Luo Z.H."/>
            <person name="Li M."/>
        </authorList>
    </citation>
    <scope>NUCLEOTIDE SEQUENCE [LARGE SCALE GENOMIC DNA]</scope>
    <source>
        <strain evidence="10">HyVt-483</strain>
    </source>
</reference>
<comment type="caution">
    <text evidence="10">The sequence shown here is derived from an EMBL/GenBank/DDBJ whole genome shotgun (WGS) entry which is preliminary data.</text>
</comment>
<evidence type="ECO:0000256" key="6">
    <source>
        <dbReference type="ARBA" id="ARBA00022989"/>
    </source>
</evidence>
<dbReference type="InterPro" id="IPR013426">
    <property type="entry name" value="EpsH-like"/>
</dbReference>
<dbReference type="InterPro" id="IPR014263">
    <property type="entry name" value="Methanolan_biosynth_EpsI"/>
</dbReference>
<evidence type="ECO:0000256" key="7">
    <source>
        <dbReference type="ARBA" id="ARBA00023136"/>
    </source>
</evidence>
<protein>
    <submittedName>
        <fullName evidence="10">EpsI family protein</fullName>
    </submittedName>
</protein>
<feature type="transmembrane region" description="Helical" evidence="8">
    <location>
        <begin position="128"/>
        <end position="145"/>
    </location>
</feature>
<evidence type="ECO:0000259" key="9">
    <source>
        <dbReference type="Pfam" id="PF11984"/>
    </source>
</evidence>
<dbReference type="Pfam" id="PF11984">
    <property type="entry name" value="DUF3485"/>
    <property type="match status" value="1"/>
</dbReference>
<feature type="transmembrane region" description="Helical" evidence="8">
    <location>
        <begin position="220"/>
        <end position="240"/>
    </location>
</feature>
<feature type="transmembrane region" description="Helical" evidence="8">
    <location>
        <begin position="197"/>
        <end position="213"/>
    </location>
</feature>
<feature type="transmembrane region" description="Helical" evidence="8">
    <location>
        <begin position="260"/>
        <end position="283"/>
    </location>
</feature>